<evidence type="ECO:0000313" key="3">
    <source>
        <dbReference type="Proteomes" id="UP000887013"/>
    </source>
</evidence>
<name>A0A8X6U9H6_NEPPI</name>
<dbReference type="OrthoDB" id="8050632at2759"/>
<protein>
    <submittedName>
        <fullName evidence="2">Uncharacterized protein</fullName>
    </submittedName>
</protein>
<accession>A0A8X6U9H6</accession>
<reference evidence="2" key="1">
    <citation type="submission" date="2020-08" db="EMBL/GenBank/DDBJ databases">
        <title>Multicomponent nature underlies the extraordinary mechanical properties of spider dragline silk.</title>
        <authorList>
            <person name="Kono N."/>
            <person name="Nakamura H."/>
            <person name="Mori M."/>
            <person name="Yoshida Y."/>
            <person name="Ohtoshi R."/>
            <person name="Malay A.D."/>
            <person name="Moran D.A.P."/>
            <person name="Tomita M."/>
            <person name="Numata K."/>
            <person name="Arakawa K."/>
        </authorList>
    </citation>
    <scope>NUCLEOTIDE SEQUENCE</scope>
</reference>
<comment type="caution">
    <text evidence="2">The sequence shown here is derived from an EMBL/GenBank/DDBJ whole genome shotgun (WGS) entry which is preliminary data.</text>
</comment>
<proteinExistence type="predicted"/>
<evidence type="ECO:0000256" key="1">
    <source>
        <dbReference type="SAM" id="MobiDB-lite"/>
    </source>
</evidence>
<organism evidence="2 3">
    <name type="scientific">Nephila pilipes</name>
    <name type="common">Giant wood spider</name>
    <name type="synonym">Nephila maculata</name>
    <dbReference type="NCBI Taxonomy" id="299642"/>
    <lineage>
        <taxon>Eukaryota</taxon>
        <taxon>Metazoa</taxon>
        <taxon>Ecdysozoa</taxon>
        <taxon>Arthropoda</taxon>
        <taxon>Chelicerata</taxon>
        <taxon>Arachnida</taxon>
        <taxon>Araneae</taxon>
        <taxon>Araneomorphae</taxon>
        <taxon>Entelegynae</taxon>
        <taxon>Araneoidea</taxon>
        <taxon>Nephilidae</taxon>
        <taxon>Nephila</taxon>
    </lineage>
</organism>
<keyword evidence="3" id="KW-1185">Reference proteome</keyword>
<dbReference type="EMBL" id="BMAW01120234">
    <property type="protein sequence ID" value="GFT88262.1"/>
    <property type="molecule type" value="Genomic_DNA"/>
</dbReference>
<gene>
    <name evidence="2" type="ORF">NPIL_136301</name>
</gene>
<feature type="region of interest" description="Disordered" evidence="1">
    <location>
        <begin position="151"/>
        <end position="179"/>
    </location>
</feature>
<dbReference type="AlphaFoldDB" id="A0A8X6U9H6"/>
<dbReference type="Proteomes" id="UP000887013">
    <property type="component" value="Unassembled WGS sequence"/>
</dbReference>
<feature type="compositionally biased region" description="Polar residues" evidence="1">
    <location>
        <begin position="168"/>
        <end position="179"/>
    </location>
</feature>
<evidence type="ECO:0000313" key="2">
    <source>
        <dbReference type="EMBL" id="GFT88262.1"/>
    </source>
</evidence>
<feature type="compositionally biased region" description="Basic and acidic residues" evidence="1">
    <location>
        <begin position="157"/>
        <end position="167"/>
    </location>
</feature>
<sequence length="179" mass="21180">MKGRKHLLKFADYSFWERLRKLTAWIQQFCKNAWKSKKDHDSGELRAEKLEDADIYWLKYIQEENFLEEIQTLKTNNPIPNYSKIFRLGHFLSEKGLLLTSFLFPTRNGRHFMVPLTDHLKDMNEKDRWCRISGKKNDEMKALASKNEYGVSTTAGTREHSHWEANWKKNSPGNFNGVP</sequence>